<feature type="region of interest" description="Disordered" evidence="5">
    <location>
        <begin position="278"/>
        <end position="299"/>
    </location>
</feature>
<evidence type="ECO:0000256" key="4">
    <source>
        <dbReference type="ARBA" id="ARBA00023136"/>
    </source>
</evidence>
<comment type="subcellular location">
    <subcellularLocation>
        <location evidence="1">Membrane</location>
        <topology evidence="1">Single-pass membrane protein</topology>
    </subcellularLocation>
</comment>
<organism evidence="8">
    <name type="scientific">Oryza sativa subsp. japonica</name>
    <name type="common">Rice</name>
    <dbReference type="NCBI Taxonomy" id="39947"/>
    <lineage>
        <taxon>Eukaryota</taxon>
        <taxon>Viridiplantae</taxon>
        <taxon>Streptophyta</taxon>
        <taxon>Embryophyta</taxon>
        <taxon>Tracheophyta</taxon>
        <taxon>Spermatophyta</taxon>
        <taxon>Magnoliopsida</taxon>
        <taxon>Liliopsida</taxon>
        <taxon>Poales</taxon>
        <taxon>Poaceae</taxon>
        <taxon>BOP clade</taxon>
        <taxon>Oryzoideae</taxon>
        <taxon>Oryzeae</taxon>
        <taxon>Oryzinae</taxon>
        <taxon>Oryza</taxon>
        <taxon>Oryza sativa</taxon>
    </lineage>
</organism>
<dbReference type="InterPro" id="IPR051100">
    <property type="entry name" value="DnaJ_subfamily_B/C"/>
</dbReference>
<dbReference type="HOGENOM" id="CLU_043579_4_0_1"/>
<dbReference type="PRINTS" id="PR00625">
    <property type="entry name" value="JDOMAIN"/>
</dbReference>
<evidence type="ECO:0000256" key="2">
    <source>
        <dbReference type="ARBA" id="ARBA00022692"/>
    </source>
</evidence>
<dbReference type="InterPro" id="IPR036869">
    <property type="entry name" value="J_dom_sf"/>
</dbReference>
<dbReference type="InterPro" id="IPR001623">
    <property type="entry name" value="DnaJ_domain"/>
</dbReference>
<proteinExistence type="predicted"/>
<dbReference type="Gene3D" id="1.10.287.110">
    <property type="entry name" value="DnaJ domain"/>
    <property type="match status" value="1"/>
</dbReference>
<gene>
    <name evidence="8" type="ORF">OsJ_18249</name>
</gene>
<keyword evidence="4 6" id="KW-0472">Membrane</keyword>
<dbReference type="AlphaFoldDB" id="B9FP63"/>
<reference evidence="8" key="1">
    <citation type="journal article" date="2005" name="PLoS Biol.">
        <title>The genomes of Oryza sativa: a history of duplications.</title>
        <authorList>
            <person name="Yu J."/>
            <person name="Wang J."/>
            <person name="Lin W."/>
            <person name="Li S."/>
            <person name="Li H."/>
            <person name="Zhou J."/>
            <person name="Ni P."/>
            <person name="Dong W."/>
            <person name="Hu S."/>
            <person name="Zeng C."/>
            <person name="Zhang J."/>
            <person name="Zhang Y."/>
            <person name="Li R."/>
            <person name="Xu Z."/>
            <person name="Li S."/>
            <person name="Li X."/>
            <person name="Zheng H."/>
            <person name="Cong L."/>
            <person name="Lin L."/>
            <person name="Yin J."/>
            <person name="Geng J."/>
            <person name="Li G."/>
            <person name="Shi J."/>
            <person name="Liu J."/>
            <person name="Lv H."/>
            <person name="Li J."/>
            <person name="Wang J."/>
            <person name="Deng Y."/>
            <person name="Ran L."/>
            <person name="Shi X."/>
            <person name="Wang X."/>
            <person name="Wu Q."/>
            <person name="Li C."/>
            <person name="Ren X."/>
            <person name="Wang J."/>
            <person name="Wang X."/>
            <person name="Li D."/>
            <person name="Liu D."/>
            <person name="Zhang X."/>
            <person name="Ji Z."/>
            <person name="Zhao W."/>
            <person name="Sun Y."/>
            <person name="Zhang Z."/>
            <person name="Bao J."/>
            <person name="Han Y."/>
            <person name="Dong L."/>
            <person name="Ji J."/>
            <person name="Chen P."/>
            <person name="Wu S."/>
            <person name="Liu J."/>
            <person name="Xiao Y."/>
            <person name="Bu D."/>
            <person name="Tan J."/>
            <person name="Yang L."/>
            <person name="Ye C."/>
            <person name="Zhang J."/>
            <person name="Xu J."/>
            <person name="Zhou Y."/>
            <person name="Yu Y."/>
            <person name="Zhang B."/>
            <person name="Zhuang S."/>
            <person name="Wei H."/>
            <person name="Liu B."/>
            <person name="Lei M."/>
            <person name="Yu H."/>
            <person name="Li Y."/>
            <person name="Xu H."/>
            <person name="Wei S."/>
            <person name="He X."/>
            <person name="Fang L."/>
            <person name="Zhang Z."/>
            <person name="Zhang Y."/>
            <person name="Huang X."/>
            <person name="Su Z."/>
            <person name="Tong W."/>
            <person name="Li J."/>
            <person name="Tong Z."/>
            <person name="Li S."/>
            <person name="Ye J."/>
            <person name="Wang L."/>
            <person name="Fang L."/>
            <person name="Lei T."/>
            <person name="Chen C."/>
            <person name="Chen H."/>
            <person name="Xu Z."/>
            <person name="Li H."/>
            <person name="Huang H."/>
            <person name="Zhang F."/>
            <person name="Xu H."/>
            <person name="Li N."/>
            <person name="Zhao C."/>
            <person name="Li S."/>
            <person name="Dong L."/>
            <person name="Huang Y."/>
            <person name="Li L."/>
            <person name="Xi Y."/>
            <person name="Qi Q."/>
            <person name="Li W."/>
            <person name="Zhang B."/>
            <person name="Hu W."/>
            <person name="Zhang Y."/>
            <person name="Tian X."/>
            <person name="Jiao Y."/>
            <person name="Liang X."/>
            <person name="Jin J."/>
            <person name="Gao L."/>
            <person name="Zheng W."/>
            <person name="Hao B."/>
            <person name="Liu S."/>
            <person name="Wang W."/>
            <person name="Yuan L."/>
            <person name="Cao M."/>
            <person name="McDermott J."/>
            <person name="Samudrala R."/>
            <person name="Wang J."/>
            <person name="Wong G.K."/>
            <person name="Yang H."/>
        </authorList>
    </citation>
    <scope>NUCLEOTIDE SEQUENCE [LARGE SCALE GENOMIC DNA]</scope>
</reference>
<sequence>MIAGYQIYRRTKQNTRALAQPRELKREDATARDGREREHARTRAGVLGFQQRRRLGSGRGAEYGANLRLCAGGEAEAAAAAAEEEGSRSFGSERGESERRICMKKETGSACFTIRAGCVAPPVSGKQLVGPTAQCPTRPARTLVSARWALLNKEEIRGAPWKSATAQFSPLSLPRSGGAAAVLLVVLVSPSPTSRAGDISPTRVVKRLTKGMDGNKDEALRSVKLAETALASGDRQRAEKFLRIAQRLDPSLPIDDMLGTPKKYDTLDGAVRQYRARSGEVGESQNLRKESVGPSNVDKGYTEENVRVVRNITKNKDYYAILGVERSCSVEEIRKAYRKLSLKVHPDKNKAPGAEDAFKLVSKAFKCLSNDQSRRTYDQTGAIEDHEFNYQYSNVMRQRTTRRQRQARSSFYGYEEDLDPDEIFRSFFYGTHDNMFQSHNAYRARGTVRQQQQQRREHPVQGGSGINLTMLVHLAGVLFFILFAFIPARHPEYSLKRTSYFSISKVTEKHGVEYFVSKQEFDQQFPRGSSSRDNLEQYVFKDYKSMLGRFCHVELQRRQWAKDYPTPHCDKLRSLSVA</sequence>
<dbReference type="GO" id="GO:0016020">
    <property type="term" value="C:membrane"/>
    <property type="evidence" value="ECO:0007669"/>
    <property type="project" value="UniProtKB-SubCell"/>
</dbReference>
<dbReference type="Proteomes" id="UP000007752">
    <property type="component" value="Chromosome 5"/>
</dbReference>
<dbReference type="CDD" id="cd06257">
    <property type="entry name" value="DnaJ"/>
    <property type="match status" value="1"/>
</dbReference>
<evidence type="ECO:0000256" key="5">
    <source>
        <dbReference type="SAM" id="MobiDB-lite"/>
    </source>
</evidence>
<evidence type="ECO:0000256" key="1">
    <source>
        <dbReference type="ARBA" id="ARBA00004167"/>
    </source>
</evidence>
<feature type="domain" description="J" evidence="7">
    <location>
        <begin position="317"/>
        <end position="381"/>
    </location>
</feature>
<evidence type="ECO:0000256" key="3">
    <source>
        <dbReference type="ARBA" id="ARBA00022989"/>
    </source>
</evidence>
<accession>B9FP63</accession>
<evidence type="ECO:0000259" key="7">
    <source>
        <dbReference type="PROSITE" id="PS50076"/>
    </source>
</evidence>
<dbReference type="SMART" id="SM00271">
    <property type="entry name" value="DnaJ"/>
    <property type="match status" value="1"/>
</dbReference>
<dbReference type="FunFam" id="1.10.287.110:FF:000078">
    <property type="entry name" value="Chaperone protein dnaJ 49"/>
    <property type="match status" value="1"/>
</dbReference>
<dbReference type="EMBL" id="CM000142">
    <property type="protein sequence ID" value="EEE63436.1"/>
    <property type="molecule type" value="Genomic_DNA"/>
</dbReference>
<keyword evidence="3 6" id="KW-1133">Transmembrane helix</keyword>
<feature type="compositionally biased region" description="Basic and acidic residues" evidence="5">
    <location>
        <begin position="22"/>
        <end position="41"/>
    </location>
</feature>
<dbReference type="SUPFAM" id="SSF46565">
    <property type="entry name" value="Chaperone J-domain"/>
    <property type="match status" value="1"/>
</dbReference>
<dbReference type="PANTHER" id="PTHR43908">
    <property type="entry name" value="AT29763P-RELATED"/>
    <property type="match status" value="1"/>
</dbReference>
<feature type="region of interest" description="Disordered" evidence="5">
    <location>
        <begin position="22"/>
        <end position="43"/>
    </location>
</feature>
<dbReference type="Pfam" id="PF09320">
    <property type="entry name" value="DUF1977"/>
    <property type="match status" value="1"/>
</dbReference>
<evidence type="ECO:0000256" key="6">
    <source>
        <dbReference type="SAM" id="Phobius"/>
    </source>
</evidence>
<feature type="transmembrane region" description="Helical" evidence="6">
    <location>
        <begin position="468"/>
        <end position="488"/>
    </location>
</feature>
<keyword evidence="2 6" id="KW-0812">Transmembrane</keyword>
<protein>
    <recommendedName>
        <fullName evidence="7">J domain-containing protein</fullName>
    </recommendedName>
</protein>
<dbReference type="PANTHER" id="PTHR43908:SF5">
    <property type="entry name" value="CHAPERONE PROTEIN DNAJ 49"/>
    <property type="match status" value="1"/>
</dbReference>
<evidence type="ECO:0000313" key="8">
    <source>
        <dbReference type="EMBL" id="EEE63436.1"/>
    </source>
</evidence>
<dbReference type="InterPro" id="IPR015399">
    <property type="entry name" value="DUF1977_DnaJ-like"/>
</dbReference>
<dbReference type="GO" id="GO:0005783">
    <property type="term" value="C:endoplasmic reticulum"/>
    <property type="evidence" value="ECO:0007669"/>
    <property type="project" value="UniProtKB-ARBA"/>
</dbReference>
<name>B9FP63_ORYSJ</name>
<reference evidence="8" key="2">
    <citation type="submission" date="2008-12" db="EMBL/GenBank/DDBJ databases">
        <title>Improved gene annotation of the rice (Oryza sativa) genomes.</title>
        <authorList>
            <person name="Wang J."/>
            <person name="Li R."/>
            <person name="Fan W."/>
            <person name="Huang Q."/>
            <person name="Zhang J."/>
            <person name="Zhou Y."/>
            <person name="Hu Y."/>
            <person name="Zi S."/>
            <person name="Li J."/>
            <person name="Ni P."/>
            <person name="Zheng H."/>
            <person name="Zhang Y."/>
            <person name="Zhao M."/>
            <person name="Hao Q."/>
            <person name="McDermott J."/>
            <person name="Samudrala R."/>
            <person name="Kristiansen K."/>
            <person name="Wong G.K.-S."/>
        </authorList>
    </citation>
    <scope>NUCLEOTIDE SEQUENCE</scope>
</reference>
<dbReference type="Pfam" id="PF00226">
    <property type="entry name" value="DnaJ"/>
    <property type="match status" value="1"/>
</dbReference>
<dbReference type="PROSITE" id="PS50076">
    <property type="entry name" value="DNAJ_2"/>
    <property type="match status" value="1"/>
</dbReference>